<dbReference type="AlphaFoldDB" id="A0A7V2WLH9"/>
<dbReference type="EMBL" id="DRNO01000024">
    <property type="protein sequence ID" value="HFC03296.1"/>
    <property type="molecule type" value="Genomic_DNA"/>
</dbReference>
<dbReference type="SUPFAM" id="SSF52402">
    <property type="entry name" value="Adenine nucleotide alpha hydrolases-like"/>
    <property type="match status" value="1"/>
</dbReference>
<evidence type="ECO:0000313" key="1">
    <source>
        <dbReference type="EMBL" id="HFC03296.1"/>
    </source>
</evidence>
<sequence length="46" mass="5071">MAEKVLVGMSGGVDSTVTALLLQEQGYDVTGVYMKLHDNEAYHREN</sequence>
<dbReference type="Gene3D" id="3.40.50.620">
    <property type="entry name" value="HUPs"/>
    <property type="match status" value="1"/>
</dbReference>
<dbReference type="InterPro" id="IPR014729">
    <property type="entry name" value="Rossmann-like_a/b/a_fold"/>
</dbReference>
<dbReference type="PANTHER" id="PTHR11933">
    <property type="entry name" value="TRNA 5-METHYLAMINOMETHYL-2-THIOURIDYLATE -METHYLTRANSFERASE"/>
    <property type="match status" value="1"/>
</dbReference>
<dbReference type="GO" id="GO:0002143">
    <property type="term" value="P:tRNA wobble position uridine thiolation"/>
    <property type="evidence" value="ECO:0007669"/>
    <property type="project" value="TreeGrafter"/>
</dbReference>
<proteinExistence type="predicted"/>
<accession>A0A7V2WLH9</accession>
<comment type="caution">
    <text evidence="1">The sequence shown here is derived from an EMBL/GenBank/DDBJ whole genome shotgun (WGS) entry which is preliminary data.</text>
</comment>
<dbReference type="Proteomes" id="UP000885722">
    <property type="component" value="Unassembled WGS sequence"/>
</dbReference>
<protein>
    <submittedName>
        <fullName evidence="1">tRNA 2-thiouridine(34) synthase MnmA</fullName>
    </submittedName>
</protein>
<reference evidence="1" key="1">
    <citation type="journal article" date="2020" name="mSystems">
        <title>Genome- and Community-Level Interaction Insights into Carbon Utilization and Element Cycling Functions of Hydrothermarchaeota in Hydrothermal Sediment.</title>
        <authorList>
            <person name="Zhou Z."/>
            <person name="Liu Y."/>
            <person name="Xu W."/>
            <person name="Pan J."/>
            <person name="Luo Z.H."/>
            <person name="Li M."/>
        </authorList>
    </citation>
    <scope>NUCLEOTIDE SEQUENCE [LARGE SCALE GENOMIC DNA]</scope>
    <source>
        <strain evidence="1">HyVt-513</strain>
    </source>
</reference>
<feature type="non-terminal residue" evidence="1">
    <location>
        <position position="46"/>
    </location>
</feature>
<gene>
    <name evidence="1" type="ORF">ENJ74_00350</name>
</gene>
<dbReference type="PANTHER" id="PTHR11933:SF5">
    <property type="entry name" value="MITOCHONDRIAL TRNA-SPECIFIC 2-THIOURIDYLASE 1"/>
    <property type="match status" value="1"/>
</dbReference>
<organism evidence="1">
    <name type="scientific">Nitratifractor salsuginis</name>
    <dbReference type="NCBI Taxonomy" id="269261"/>
    <lineage>
        <taxon>Bacteria</taxon>
        <taxon>Pseudomonadati</taxon>
        <taxon>Campylobacterota</taxon>
        <taxon>Epsilonproteobacteria</taxon>
        <taxon>Campylobacterales</taxon>
        <taxon>Sulfurovaceae</taxon>
        <taxon>Nitratifractor</taxon>
    </lineage>
</organism>
<name>A0A7V2WLH9_9BACT</name>
<dbReference type="Pfam" id="PF03054">
    <property type="entry name" value="tRNA_Me_trans"/>
    <property type="match status" value="1"/>
</dbReference>